<evidence type="ECO:0000256" key="5">
    <source>
        <dbReference type="ARBA" id="ARBA00022884"/>
    </source>
</evidence>
<keyword evidence="5 6" id="KW-0694">RNA-binding</keyword>
<name>A0A0G0MY81_9BACT</name>
<accession>A0A0G0MY81</accession>
<dbReference type="STRING" id="1619100.UT34_C0002G0003"/>
<dbReference type="GO" id="GO:0000049">
    <property type="term" value="F:tRNA binding"/>
    <property type="evidence" value="ECO:0007669"/>
    <property type="project" value="UniProtKB-UniRule"/>
</dbReference>
<dbReference type="EC" id="3.1.26.5" evidence="6 7"/>
<evidence type="ECO:0000256" key="1">
    <source>
        <dbReference type="ARBA" id="ARBA00022694"/>
    </source>
</evidence>
<evidence type="ECO:0000256" key="3">
    <source>
        <dbReference type="ARBA" id="ARBA00022759"/>
    </source>
</evidence>
<dbReference type="Gene3D" id="3.30.230.10">
    <property type="match status" value="1"/>
</dbReference>
<dbReference type="EMBL" id="LBWK01000002">
    <property type="protein sequence ID" value="KKR05496.1"/>
    <property type="molecule type" value="Genomic_DNA"/>
</dbReference>
<comment type="subunit">
    <text evidence="6">Consists of a catalytic RNA component (M1 or rnpB) and a protein subunit.</text>
</comment>
<evidence type="ECO:0000256" key="7">
    <source>
        <dbReference type="NCBIfam" id="TIGR00188"/>
    </source>
</evidence>
<keyword evidence="2 6" id="KW-0540">Nuclease</keyword>
<dbReference type="PANTHER" id="PTHR33992">
    <property type="entry name" value="RIBONUCLEASE P PROTEIN COMPONENT"/>
    <property type="match status" value="1"/>
</dbReference>
<comment type="similarity">
    <text evidence="6">Belongs to the RnpA family.</text>
</comment>
<dbReference type="Proteomes" id="UP000034799">
    <property type="component" value="Unassembled WGS sequence"/>
</dbReference>
<dbReference type="Pfam" id="PF00825">
    <property type="entry name" value="Ribonuclease_P"/>
    <property type="match status" value="1"/>
</dbReference>
<comment type="caution">
    <text evidence="8">The sequence shown here is derived from an EMBL/GenBank/DDBJ whole genome shotgun (WGS) entry which is preliminary data.</text>
</comment>
<dbReference type="GO" id="GO:0042781">
    <property type="term" value="F:3'-tRNA processing endoribonuclease activity"/>
    <property type="evidence" value="ECO:0007669"/>
    <property type="project" value="TreeGrafter"/>
</dbReference>
<evidence type="ECO:0000313" key="8">
    <source>
        <dbReference type="EMBL" id="KKR05496.1"/>
    </source>
</evidence>
<keyword evidence="1 6" id="KW-0819">tRNA processing</keyword>
<evidence type="ECO:0000313" key="9">
    <source>
        <dbReference type="Proteomes" id="UP000034799"/>
    </source>
</evidence>
<dbReference type="GO" id="GO:0030677">
    <property type="term" value="C:ribonuclease P complex"/>
    <property type="evidence" value="ECO:0007669"/>
    <property type="project" value="TreeGrafter"/>
</dbReference>
<evidence type="ECO:0000256" key="2">
    <source>
        <dbReference type="ARBA" id="ARBA00022722"/>
    </source>
</evidence>
<dbReference type="InterPro" id="IPR020568">
    <property type="entry name" value="Ribosomal_Su5_D2-typ_SF"/>
</dbReference>
<comment type="function">
    <text evidence="6">RNaseP catalyzes the removal of the 5'-leader sequence from pre-tRNA to produce the mature 5'-terminus. It can also cleave other RNA substrates such as 4.5S RNA. The protein component plays an auxiliary but essential role in vivo by binding to the 5'-leader sequence and broadening the substrate specificity of the ribozyme.</text>
</comment>
<dbReference type="InterPro" id="IPR014721">
    <property type="entry name" value="Ribsml_uS5_D2-typ_fold_subgr"/>
</dbReference>
<reference evidence="8 9" key="1">
    <citation type="journal article" date="2015" name="Nature">
        <title>rRNA introns, odd ribosomes, and small enigmatic genomes across a large radiation of phyla.</title>
        <authorList>
            <person name="Brown C.T."/>
            <person name="Hug L.A."/>
            <person name="Thomas B.C."/>
            <person name="Sharon I."/>
            <person name="Castelle C.J."/>
            <person name="Singh A."/>
            <person name="Wilkins M.J."/>
            <person name="Williams K.H."/>
            <person name="Banfield J.F."/>
        </authorList>
    </citation>
    <scope>NUCLEOTIDE SEQUENCE [LARGE SCALE GENOMIC DNA]</scope>
</reference>
<dbReference type="PANTHER" id="PTHR33992:SF1">
    <property type="entry name" value="RIBONUCLEASE P PROTEIN COMPONENT"/>
    <property type="match status" value="1"/>
</dbReference>
<dbReference type="NCBIfam" id="TIGR00188">
    <property type="entry name" value="rnpA"/>
    <property type="match status" value="1"/>
</dbReference>
<dbReference type="HAMAP" id="MF_00227">
    <property type="entry name" value="RNase_P"/>
    <property type="match status" value="1"/>
</dbReference>
<evidence type="ECO:0000256" key="4">
    <source>
        <dbReference type="ARBA" id="ARBA00022801"/>
    </source>
</evidence>
<sequence>MFPKTYKLSPNDFRRVYDKGTKVRGEFGMLIVLKDSVLDHYRIGFVVNNKVGNAVQRHLLTRRLKSLFRRYDKSIPLPPMLFEYVAFKQSSKYELLEKEFINQLNTVSKK</sequence>
<evidence type="ECO:0000256" key="6">
    <source>
        <dbReference type="HAMAP-Rule" id="MF_00227"/>
    </source>
</evidence>
<dbReference type="InterPro" id="IPR000100">
    <property type="entry name" value="RNase_P"/>
</dbReference>
<dbReference type="GO" id="GO:0001682">
    <property type="term" value="P:tRNA 5'-leader removal"/>
    <property type="evidence" value="ECO:0007669"/>
    <property type="project" value="UniProtKB-UniRule"/>
</dbReference>
<comment type="catalytic activity">
    <reaction evidence="6">
        <text>Endonucleolytic cleavage of RNA, removing 5'-extranucleotides from tRNA precursor.</text>
        <dbReference type="EC" id="3.1.26.5"/>
    </reaction>
</comment>
<dbReference type="SUPFAM" id="SSF54211">
    <property type="entry name" value="Ribosomal protein S5 domain 2-like"/>
    <property type="match status" value="1"/>
</dbReference>
<protein>
    <recommendedName>
        <fullName evidence="6 7">Ribonuclease P protein component</fullName>
        <shortName evidence="6">RNase P protein</shortName>
        <shortName evidence="6">RNaseP protein</shortName>
        <ecNumber evidence="6 7">3.1.26.5</ecNumber>
    </recommendedName>
    <alternativeName>
        <fullName evidence="6">Protein C5</fullName>
    </alternativeName>
</protein>
<organism evidence="8 9">
    <name type="scientific">candidate division WS6 bacterium GW2011_GWF2_39_15</name>
    <dbReference type="NCBI Taxonomy" id="1619100"/>
    <lineage>
        <taxon>Bacteria</taxon>
        <taxon>Candidatus Dojkabacteria</taxon>
    </lineage>
</organism>
<keyword evidence="3 6" id="KW-0255">Endonuclease</keyword>
<proteinExistence type="inferred from homology"/>
<keyword evidence="4 6" id="KW-0378">Hydrolase</keyword>
<dbReference type="GO" id="GO:0004526">
    <property type="term" value="F:ribonuclease P activity"/>
    <property type="evidence" value="ECO:0007669"/>
    <property type="project" value="UniProtKB-UniRule"/>
</dbReference>
<dbReference type="AlphaFoldDB" id="A0A0G0MY81"/>
<gene>
    <name evidence="6" type="primary">rnpA</name>
    <name evidence="8" type="ORF">UT34_C0002G0003</name>
</gene>